<evidence type="ECO:0000313" key="1">
    <source>
        <dbReference type="EMBL" id="KAK3176871.1"/>
    </source>
</evidence>
<dbReference type="AlphaFoldDB" id="A0AAD9ZEI5"/>
<accession>A0AAD9ZEI5</accession>
<evidence type="ECO:0000313" key="2">
    <source>
        <dbReference type="Proteomes" id="UP001276659"/>
    </source>
</evidence>
<dbReference type="EMBL" id="JASNWA010000004">
    <property type="protein sequence ID" value="KAK3176871.1"/>
    <property type="molecule type" value="Genomic_DNA"/>
</dbReference>
<gene>
    <name evidence="1" type="ORF">OEA41_008197</name>
</gene>
<keyword evidence="2" id="KW-1185">Reference proteome</keyword>
<organism evidence="1 2">
    <name type="scientific">Lepraria neglecta</name>
    <dbReference type="NCBI Taxonomy" id="209136"/>
    <lineage>
        <taxon>Eukaryota</taxon>
        <taxon>Fungi</taxon>
        <taxon>Dikarya</taxon>
        <taxon>Ascomycota</taxon>
        <taxon>Pezizomycotina</taxon>
        <taxon>Lecanoromycetes</taxon>
        <taxon>OSLEUM clade</taxon>
        <taxon>Lecanoromycetidae</taxon>
        <taxon>Lecanorales</taxon>
        <taxon>Lecanorineae</taxon>
        <taxon>Stereocaulaceae</taxon>
        <taxon>Lepraria</taxon>
    </lineage>
</organism>
<protein>
    <submittedName>
        <fullName evidence="1">Uncharacterized protein</fullName>
    </submittedName>
</protein>
<proteinExistence type="predicted"/>
<reference evidence="1" key="1">
    <citation type="submission" date="2022-11" db="EMBL/GenBank/DDBJ databases">
        <title>Chromosomal genome sequence assembly and mating type (MAT) locus characterization of the leprose asexual lichenized fungus Lepraria neglecta (Nyl.) Erichsen.</title>
        <authorList>
            <person name="Allen J.L."/>
            <person name="Pfeffer B."/>
        </authorList>
    </citation>
    <scope>NUCLEOTIDE SEQUENCE</scope>
    <source>
        <strain evidence="1">Allen 5258</strain>
    </source>
</reference>
<name>A0AAD9ZEI5_9LECA</name>
<comment type="caution">
    <text evidence="1">The sequence shown here is derived from an EMBL/GenBank/DDBJ whole genome shotgun (WGS) entry which is preliminary data.</text>
</comment>
<dbReference type="Proteomes" id="UP001276659">
    <property type="component" value="Unassembled WGS sequence"/>
</dbReference>
<sequence length="241" mass="26884">MITGDTDGIRTHGGMKAYTKSQSLANHGVISTSIFHESIMENDNSEDQQGIIPTITTISHANHDHIDPLKKCIHVIQTILRTAISALRTEMRAIPQPAAQETTEGDPIPPVYNNHYNVATTRSLIPRVVINQGSLTALRKLTPIRKTNPSEVLGTDGEEVKCRLRIVRAMTDVVEVESELELEMGVMRVMSKGLVGWNRGEQKEEFHRHHILVLIMKSIMPMASGQRSTLAQRNITIQELK</sequence>